<dbReference type="AlphaFoldDB" id="A0AAW6EC72"/>
<dbReference type="Pfam" id="PF08386">
    <property type="entry name" value="Abhydrolase_4"/>
    <property type="match status" value="1"/>
</dbReference>
<sequence>MLVLSAELDRITTAEGSREITDKLGCKLHIFLNKGHAAYLSKCFNRMVYDFFTKV</sequence>
<protein>
    <submittedName>
        <fullName evidence="2">Alpha/beta hydrolase</fullName>
    </submittedName>
</protein>
<comment type="caution">
    <text evidence="2">The sequence shown here is derived from an EMBL/GenBank/DDBJ whole genome shotgun (WGS) entry which is preliminary data.</text>
</comment>
<dbReference type="RefSeq" id="WP_195388431.1">
    <property type="nucleotide sequence ID" value="NZ_JADNGL010000008.1"/>
</dbReference>
<feature type="domain" description="Peptidase S33 tripeptidyl aminopeptidase-like C-terminal" evidence="1">
    <location>
        <begin position="1"/>
        <end position="54"/>
    </location>
</feature>
<dbReference type="EMBL" id="JAQMLV010000028">
    <property type="protein sequence ID" value="MDB8746057.1"/>
    <property type="molecule type" value="Genomic_DNA"/>
</dbReference>
<organism evidence="2 3">
    <name type="scientific">Ruminococcus bicirculans</name>
    <name type="common">ex Wegman et al. 2014</name>
    <dbReference type="NCBI Taxonomy" id="1160721"/>
    <lineage>
        <taxon>Bacteria</taxon>
        <taxon>Bacillati</taxon>
        <taxon>Bacillota</taxon>
        <taxon>Clostridia</taxon>
        <taxon>Eubacteriales</taxon>
        <taxon>Oscillospiraceae</taxon>
        <taxon>Ruminococcus</taxon>
    </lineage>
</organism>
<proteinExistence type="predicted"/>
<dbReference type="GO" id="GO:0016787">
    <property type="term" value="F:hydrolase activity"/>
    <property type="evidence" value="ECO:0007669"/>
    <property type="project" value="UniProtKB-KW"/>
</dbReference>
<evidence type="ECO:0000313" key="3">
    <source>
        <dbReference type="Proteomes" id="UP001211015"/>
    </source>
</evidence>
<name>A0AAW6EC72_9FIRM</name>
<keyword evidence="2" id="KW-0378">Hydrolase</keyword>
<dbReference type="InterPro" id="IPR013595">
    <property type="entry name" value="Pept_S33_TAP-like_C"/>
</dbReference>
<accession>A0AAW6EC72</accession>
<gene>
    <name evidence="2" type="ORF">PNU62_13655</name>
</gene>
<dbReference type="Proteomes" id="UP001211015">
    <property type="component" value="Unassembled WGS sequence"/>
</dbReference>
<evidence type="ECO:0000313" key="2">
    <source>
        <dbReference type="EMBL" id="MDB8746057.1"/>
    </source>
</evidence>
<reference evidence="2" key="1">
    <citation type="submission" date="2023-01" db="EMBL/GenBank/DDBJ databases">
        <title>Human gut microbiome strain richness.</title>
        <authorList>
            <person name="Chen-Liaw A."/>
        </authorList>
    </citation>
    <scope>NUCLEOTIDE SEQUENCE</scope>
    <source>
        <strain evidence="2">1001275st1_F4_1001275B_160808</strain>
    </source>
</reference>
<evidence type="ECO:0000259" key="1">
    <source>
        <dbReference type="Pfam" id="PF08386"/>
    </source>
</evidence>